<organism evidence="2">
    <name type="scientific">Pundamilia nyererei</name>
    <dbReference type="NCBI Taxonomy" id="303518"/>
    <lineage>
        <taxon>Eukaryota</taxon>
        <taxon>Metazoa</taxon>
        <taxon>Chordata</taxon>
        <taxon>Craniata</taxon>
        <taxon>Vertebrata</taxon>
        <taxon>Euteleostomi</taxon>
        <taxon>Actinopterygii</taxon>
        <taxon>Neopterygii</taxon>
        <taxon>Teleostei</taxon>
        <taxon>Neoteleostei</taxon>
        <taxon>Acanthomorphata</taxon>
        <taxon>Ovalentaria</taxon>
        <taxon>Cichlomorphae</taxon>
        <taxon>Cichliformes</taxon>
        <taxon>Cichlidae</taxon>
        <taxon>African cichlids</taxon>
        <taxon>Pseudocrenilabrinae</taxon>
        <taxon>Haplochromini</taxon>
        <taxon>Pundamilia</taxon>
    </lineage>
</organism>
<dbReference type="Gene3D" id="3.30.497.10">
    <property type="entry name" value="Antithrombin, subunit I, domain 2"/>
    <property type="match status" value="1"/>
</dbReference>
<dbReference type="GO" id="GO:0005615">
    <property type="term" value="C:extracellular space"/>
    <property type="evidence" value="ECO:0007669"/>
    <property type="project" value="InterPro"/>
</dbReference>
<dbReference type="PANTHER" id="PTHR11461">
    <property type="entry name" value="SERINE PROTEASE INHIBITOR, SERPIN"/>
    <property type="match status" value="1"/>
</dbReference>
<dbReference type="Gene3D" id="2.10.310.10">
    <property type="entry name" value="Serpins superfamily"/>
    <property type="match status" value="1"/>
</dbReference>
<evidence type="ECO:0000259" key="1">
    <source>
        <dbReference type="Pfam" id="PF00079"/>
    </source>
</evidence>
<dbReference type="GeneTree" id="ENSGT00940000160877"/>
<proteinExistence type="predicted"/>
<dbReference type="InterPro" id="IPR000215">
    <property type="entry name" value="Serpin_fam"/>
</dbReference>
<protein>
    <recommendedName>
        <fullName evidence="1">Serpin domain-containing protein</fullName>
    </recommendedName>
</protein>
<reference evidence="2" key="1">
    <citation type="submission" date="2023-09" db="UniProtKB">
        <authorList>
            <consortium name="Ensembl"/>
        </authorList>
    </citation>
    <scope>IDENTIFICATION</scope>
</reference>
<dbReference type="GO" id="GO:0004867">
    <property type="term" value="F:serine-type endopeptidase inhibitor activity"/>
    <property type="evidence" value="ECO:0007669"/>
    <property type="project" value="InterPro"/>
</dbReference>
<accession>A0A3B4H6Z5</accession>
<dbReference type="PANTHER" id="PTHR11461:SF363">
    <property type="entry name" value="SERINE (OR CYSTEINE) PROTEINASE INHIBITOR, CLADE A (ALPHA-1 ANTIPROTEINASE, ANTITRYPSIN), MEMBER 1, LIKE PRECURSOR-RELATED"/>
    <property type="match status" value="1"/>
</dbReference>
<dbReference type="InterPro" id="IPR023795">
    <property type="entry name" value="Serpin_CS"/>
</dbReference>
<dbReference type="InterPro" id="IPR023796">
    <property type="entry name" value="Serpin_dom"/>
</dbReference>
<dbReference type="Pfam" id="PF00079">
    <property type="entry name" value="Serpin"/>
    <property type="match status" value="1"/>
</dbReference>
<evidence type="ECO:0000313" key="2">
    <source>
        <dbReference type="Ensembl" id="ENSPNYP00000029176.1"/>
    </source>
</evidence>
<name>A0A3B4H6Z5_9CICH</name>
<sequence>MLRASSASLLTTFVFCRDKVGLPRGTCGAYCGSIGFWVNYLTIPKSSITADASLKNILQEMGITSAFENHADFSGLFNNSQLKVSKASHKATLSVTEMGTEAAAVSIFEMFEAPPTIKIDRPFLVFILENCTKSILFMGKINNPTAS</sequence>
<dbReference type="PROSITE" id="PS00284">
    <property type="entry name" value="SERPIN"/>
    <property type="match status" value="1"/>
</dbReference>
<dbReference type="SUPFAM" id="SSF56574">
    <property type="entry name" value="Serpins"/>
    <property type="match status" value="1"/>
</dbReference>
<dbReference type="InterPro" id="IPR036186">
    <property type="entry name" value="Serpin_sf"/>
</dbReference>
<dbReference type="STRING" id="303518.ENSPNYP00000029176"/>
<dbReference type="Ensembl" id="ENSPNYT00000029888.1">
    <property type="protein sequence ID" value="ENSPNYP00000029176.1"/>
    <property type="gene ID" value="ENSPNYG00000021987.1"/>
</dbReference>
<dbReference type="FunFam" id="2.10.310.10:FF:000001">
    <property type="entry name" value="Serpin family A member 1"/>
    <property type="match status" value="1"/>
</dbReference>
<dbReference type="InterPro" id="IPR042178">
    <property type="entry name" value="Serpin_sf_1"/>
</dbReference>
<feature type="domain" description="Serpin" evidence="1">
    <location>
        <begin position="40"/>
        <end position="144"/>
    </location>
</feature>
<dbReference type="AlphaFoldDB" id="A0A3B4H6Z5"/>